<keyword evidence="5" id="KW-1003">Cell membrane</keyword>
<sequence>MSRPLLAVSGLTKRYRRGGKSIAAVDDVSFDIEPGETLALAGPSGSGKSTIARLLLRLIESDAGRIEFEGGDFLSLSGAALRARRARLQMVFQDPLAAFNPRATVARVLDDPLRIHGIATRSERPRRIAALLDRVGLSADLAGRAIHEISGGQRQRIAIARAIATKPSLIVLDEAVSALDVSVRRQILQLLLDLQREERIAYLFISHDLGVISAIAHRVVILDAGRVAESGNARAVIGAPQSTIGKALVTAAPKLNRTSTQGAADRQ</sequence>
<dbReference type="InterPro" id="IPR003593">
    <property type="entry name" value="AAA+_ATPase"/>
</dbReference>
<evidence type="ECO:0000256" key="4">
    <source>
        <dbReference type="ARBA" id="ARBA00022448"/>
    </source>
</evidence>
<evidence type="ECO:0000256" key="8">
    <source>
        <dbReference type="ARBA" id="ARBA00022840"/>
    </source>
</evidence>
<dbReference type="InterPro" id="IPR027417">
    <property type="entry name" value="P-loop_NTPase"/>
</dbReference>
<dbReference type="SMART" id="SM00382">
    <property type="entry name" value="AAA"/>
    <property type="match status" value="1"/>
</dbReference>
<comment type="function">
    <text evidence="11">Part of the ABC transporter complex GsiABCD involved in glutathione import. Responsible for energy coupling to the transport system.</text>
</comment>
<evidence type="ECO:0000313" key="18">
    <source>
        <dbReference type="Proteomes" id="UP000215931"/>
    </source>
</evidence>
<evidence type="ECO:0000256" key="5">
    <source>
        <dbReference type="ARBA" id="ARBA00022475"/>
    </source>
</evidence>
<organism evidence="17 18">
    <name type="scientific">Mesorhizobium wenxiniae</name>
    <dbReference type="NCBI Taxonomy" id="2014805"/>
    <lineage>
        <taxon>Bacteria</taxon>
        <taxon>Pseudomonadati</taxon>
        <taxon>Pseudomonadota</taxon>
        <taxon>Alphaproteobacteria</taxon>
        <taxon>Hyphomicrobiales</taxon>
        <taxon>Phyllobacteriaceae</taxon>
        <taxon>Mesorhizobium</taxon>
    </lineage>
</organism>
<evidence type="ECO:0000259" key="16">
    <source>
        <dbReference type="PROSITE" id="PS50893"/>
    </source>
</evidence>
<evidence type="ECO:0000256" key="12">
    <source>
        <dbReference type="ARBA" id="ARBA00038416"/>
    </source>
</evidence>
<feature type="domain" description="ABC transporter" evidence="16">
    <location>
        <begin position="6"/>
        <end position="249"/>
    </location>
</feature>
<dbReference type="Pfam" id="PF00005">
    <property type="entry name" value="ABC_tran"/>
    <property type="match status" value="1"/>
</dbReference>
<evidence type="ECO:0000256" key="1">
    <source>
        <dbReference type="ARBA" id="ARBA00004170"/>
    </source>
</evidence>
<evidence type="ECO:0000256" key="9">
    <source>
        <dbReference type="ARBA" id="ARBA00022967"/>
    </source>
</evidence>
<evidence type="ECO:0000256" key="2">
    <source>
        <dbReference type="ARBA" id="ARBA00004533"/>
    </source>
</evidence>
<keyword evidence="8 17" id="KW-0067">ATP-binding</keyword>
<dbReference type="GO" id="GO:0005524">
    <property type="term" value="F:ATP binding"/>
    <property type="evidence" value="ECO:0007669"/>
    <property type="project" value="UniProtKB-KW"/>
</dbReference>
<comment type="caution">
    <text evidence="17">The sequence shown here is derived from an EMBL/GenBank/DDBJ whole genome shotgun (WGS) entry which is preliminary data.</text>
</comment>
<dbReference type="GO" id="GO:0055085">
    <property type="term" value="P:transmembrane transport"/>
    <property type="evidence" value="ECO:0007669"/>
    <property type="project" value="UniProtKB-ARBA"/>
</dbReference>
<keyword evidence="18" id="KW-1185">Reference proteome</keyword>
<dbReference type="RefSeq" id="WP_095520312.1">
    <property type="nucleotide sequence ID" value="NZ_NPKH01000025.1"/>
</dbReference>
<dbReference type="PROSITE" id="PS50893">
    <property type="entry name" value="ABC_TRANSPORTER_2"/>
    <property type="match status" value="1"/>
</dbReference>
<dbReference type="PANTHER" id="PTHR43776:SF15">
    <property type="entry name" value="GLUTATHIONE IMPORT ATP-BINDING PROTEIN GSIA"/>
    <property type="match status" value="1"/>
</dbReference>
<dbReference type="SUPFAM" id="SSF52540">
    <property type="entry name" value="P-loop containing nucleoside triphosphate hydrolases"/>
    <property type="match status" value="1"/>
</dbReference>
<dbReference type="InterPro" id="IPR017871">
    <property type="entry name" value="ABC_transporter-like_CS"/>
</dbReference>
<reference evidence="17 18" key="1">
    <citation type="submission" date="2017-08" db="EMBL/GenBank/DDBJ databases">
        <title>Mesorhizobium wenxinae sp. nov., a novel rhizobial species isolated from root nodules of chickpea (Cicer arietinum L.).</title>
        <authorList>
            <person name="Zhang J."/>
        </authorList>
    </citation>
    <scope>NUCLEOTIDE SEQUENCE [LARGE SCALE GENOMIC DNA]</scope>
    <source>
        <strain evidence="18">WYCCWR 10019</strain>
    </source>
</reference>
<keyword evidence="4" id="KW-0813">Transport</keyword>
<comment type="subunit">
    <text evidence="3">The complex is composed of two ATP-binding proteins (GsiA), two transmembrane proteins (GsiC and GsiD) and a solute-binding protein (GsiB).</text>
</comment>
<protein>
    <recommendedName>
        <fullName evidence="14">Glutathione import ATP-binding protein GsiA</fullName>
        <ecNumber evidence="13">7.4.2.10</ecNumber>
    </recommendedName>
</protein>
<dbReference type="EMBL" id="NPKH01000025">
    <property type="protein sequence ID" value="PAP93590.1"/>
    <property type="molecule type" value="Genomic_DNA"/>
</dbReference>
<proteinExistence type="inferred from homology"/>
<keyword evidence="9" id="KW-1278">Translocase</keyword>
<keyword evidence="10" id="KW-0472">Membrane</keyword>
<dbReference type="PROSITE" id="PS00211">
    <property type="entry name" value="ABC_TRANSPORTER_1"/>
    <property type="match status" value="1"/>
</dbReference>
<evidence type="ECO:0000256" key="6">
    <source>
        <dbReference type="ARBA" id="ARBA00022519"/>
    </source>
</evidence>
<dbReference type="Gene3D" id="3.40.50.300">
    <property type="entry name" value="P-loop containing nucleotide triphosphate hydrolases"/>
    <property type="match status" value="1"/>
</dbReference>
<comment type="subcellular location">
    <subcellularLocation>
        <location evidence="2">Cell inner membrane</location>
    </subcellularLocation>
    <subcellularLocation>
        <location evidence="1">Membrane</location>
        <topology evidence="1">Peripheral membrane protein</topology>
    </subcellularLocation>
</comment>
<keyword evidence="6" id="KW-0997">Cell inner membrane</keyword>
<dbReference type="AlphaFoldDB" id="A0A271KD44"/>
<evidence type="ECO:0000256" key="7">
    <source>
        <dbReference type="ARBA" id="ARBA00022741"/>
    </source>
</evidence>
<dbReference type="EC" id="7.4.2.10" evidence="13"/>
<evidence type="ECO:0000313" key="17">
    <source>
        <dbReference type="EMBL" id="PAP93590.1"/>
    </source>
</evidence>
<evidence type="ECO:0000256" key="15">
    <source>
        <dbReference type="ARBA" id="ARBA00047640"/>
    </source>
</evidence>
<comment type="catalytic activity">
    <reaction evidence="15">
        <text>glutathione(out) + ATP + H2O = glutathione(in) + ADP + phosphate + H(+)</text>
        <dbReference type="Rhea" id="RHEA:29791"/>
        <dbReference type="ChEBI" id="CHEBI:15377"/>
        <dbReference type="ChEBI" id="CHEBI:15378"/>
        <dbReference type="ChEBI" id="CHEBI:30616"/>
        <dbReference type="ChEBI" id="CHEBI:43474"/>
        <dbReference type="ChEBI" id="CHEBI:57925"/>
        <dbReference type="ChEBI" id="CHEBI:456216"/>
        <dbReference type="EC" id="7.4.2.10"/>
    </reaction>
</comment>
<dbReference type="CDD" id="cd03257">
    <property type="entry name" value="ABC_NikE_OppD_transporters"/>
    <property type="match status" value="1"/>
</dbReference>
<dbReference type="GO" id="GO:0005886">
    <property type="term" value="C:plasma membrane"/>
    <property type="evidence" value="ECO:0007669"/>
    <property type="project" value="UniProtKB-SubCell"/>
</dbReference>
<dbReference type="InterPro" id="IPR003439">
    <property type="entry name" value="ABC_transporter-like_ATP-bd"/>
</dbReference>
<dbReference type="GO" id="GO:0016887">
    <property type="term" value="F:ATP hydrolysis activity"/>
    <property type="evidence" value="ECO:0007669"/>
    <property type="project" value="InterPro"/>
</dbReference>
<accession>A0A271KD44</accession>
<evidence type="ECO:0000256" key="11">
    <source>
        <dbReference type="ARBA" id="ARBA00037530"/>
    </source>
</evidence>
<dbReference type="OrthoDB" id="8440418at2"/>
<name>A0A271KD44_9HYPH</name>
<evidence type="ECO:0000256" key="3">
    <source>
        <dbReference type="ARBA" id="ARBA00011469"/>
    </source>
</evidence>
<dbReference type="Proteomes" id="UP000215931">
    <property type="component" value="Unassembled WGS sequence"/>
</dbReference>
<evidence type="ECO:0000256" key="10">
    <source>
        <dbReference type="ARBA" id="ARBA00023136"/>
    </source>
</evidence>
<evidence type="ECO:0000256" key="13">
    <source>
        <dbReference type="ARBA" id="ARBA00039050"/>
    </source>
</evidence>
<dbReference type="InterPro" id="IPR050319">
    <property type="entry name" value="ABC_transp_ATP-bind"/>
</dbReference>
<keyword evidence="7" id="KW-0547">Nucleotide-binding</keyword>
<evidence type="ECO:0000256" key="14">
    <source>
        <dbReference type="ARBA" id="ARBA00041187"/>
    </source>
</evidence>
<dbReference type="PANTHER" id="PTHR43776">
    <property type="entry name" value="TRANSPORT ATP-BINDING PROTEIN"/>
    <property type="match status" value="1"/>
</dbReference>
<comment type="similarity">
    <text evidence="12">Belongs to the ABC transporter superfamily. Glutathione importer (TC 3.A.1.5.11) family.</text>
</comment>
<gene>
    <name evidence="17" type="ORF">CIT31_21695</name>
</gene>